<dbReference type="GO" id="GO:0030638">
    <property type="term" value="P:polyketide metabolic process"/>
    <property type="evidence" value="ECO:0007669"/>
    <property type="project" value="InterPro"/>
</dbReference>
<dbReference type="Gene3D" id="3.10.450.50">
    <property type="match status" value="2"/>
</dbReference>
<dbReference type="RefSeq" id="WP_020040457.1">
    <property type="nucleotide sequence ID" value="NZ_KE557279.1"/>
</dbReference>
<dbReference type="HOGENOM" id="CLU_053293_0_0_5"/>
<dbReference type="SUPFAM" id="SSF54427">
    <property type="entry name" value="NTF2-like"/>
    <property type="match status" value="2"/>
</dbReference>
<evidence type="ECO:0000313" key="2">
    <source>
        <dbReference type="Proteomes" id="UP000015347"/>
    </source>
</evidence>
<dbReference type="InterPro" id="IPR032710">
    <property type="entry name" value="NTF2-like_dom_sf"/>
</dbReference>
<gene>
    <name evidence="1" type="ORF">Salmuc_04203</name>
</gene>
<dbReference type="OrthoDB" id="2769928at2"/>
<keyword evidence="2" id="KW-1185">Reference proteome</keyword>
<dbReference type="PANTHER" id="PTHR38436">
    <property type="entry name" value="POLYKETIDE CYCLASE SNOAL-LIKE DOMAIN"/>
    <property type="match status" value="1"/>
</dbReference>
<dbReference type="EMBL" id="APVH01000038">
    <property type="protein sequence ID" value="EPX78622.1"/>
    <property type="molecule type" value="Genomic_DNA"/>
</dbReference>
<comment type="caution">
    <text evidence="1">The sequence shown here is derived from an EMBL/GenBank/DDBJ whole genome shotgun (WGS) entry which is preliminary data.</text>
</comment>
<accession>S9QFI2</accession>
<dbReference type="eggNOG" id="COG5485">
    <property type="taxonomic scope" value="Bacteria"/>
</dbReference>
<evidence type="ECO:0000313" key="1">
    <source>
        <dbReference type="EMBL" id="EPX78622.1"/>
    </source>
</evidence>
<reference evidence="2" key="1">
    <citation type="journal article" date="2014" name="Stand. Genomic Sci.">
        <title>Genome sequence of the exopolysaccharide-producing Salipiger mucosus type strain (DSM 16094(T)), a moderately halophilic member of the Roseobacter clade.</title>
        <authorList>
            <person name="Riedel T."/>
            <person name="Spring S."/>
            <person name="Fiebig A."/>
            <person name="Petersen J."/>
            <person name="Kyrpides N.C."/>
            <person name="Goker M."/>
            <person name="Klenk H.P."/>
        </authorList>
    </citation>
    <scope>NUCLEOTIDE SEQUENCE [LARGE SCALE GENOMIC DNA]</scope>
    <source>
        <strain evidence="2">DSM 16094</strain>
    </source>
</reference>
<sequence length="336" mass="36392">MRGFEPGFRSYPDYLRAATEAIWNQRGAATTLRRFGHPGLVLRRAAGIDHGPEALRAEVSELAVALPSLRAVSEDILASGAPPVGFLGAQRLHLRGVHEGAGPYGTPTGRPVRLRAMAELYAKDNRISDGWAVIDSGALLRQLGLRVSDWARDRLSLSDPEAAPFRPEIDTPGPYTGQGNSNQWGEALAALLSQVMAGEHSEIPAQYDPCARLAYPGGVAGQGPGAAERFWLGLRAALPSGVFAIHHRIGAEDRLMPPRAALRWSLTGRHEGWGPFGRPTGAPLHVMGFTHAEFGPEGLRREWTLFDEAAIWMQIHRHTGAHAVRSRHRGPELAAV</sequence>
<dbReference type="InterPro" id="IPR009959">
    <property type="entry name" value="Cyclase_SnoaL-like"/>
</dbReference>
<organism evidence="1 2">
    <name type="scientific">Salipiger mucosus DSM 16094</name>
    <dbReference type="NCBI Taxonomy" id="1123237"/>
    <lineage>
        <taxon>Bacteria</taxon>
        <taxon>Pseudomonadati</taxon>
        <taxon>Pseudomonadota</taxon>
        <taxon>Alphaproteobacteria</taxon>
        <taxon>Rhodobacterales</taxon>
        <taxon>Roseobacteraceae</taxon>
        <taxon>Salipiger</taxon>
    </lineage>
</organism>
<dbReference type="PANTHER" id="PTHR38436:SF1">
    <property type="entry name" value="ESTER CYCLASE"/>
    <property type="match status" value="1"/>
</dbReference>
<dbReference type="Pfam" id="PF07366">
    <property type="entry name" value="SnoaL"/>
    <property type="match status" value="1"/>
</dbReference>
<dbReference type="AlphaFoldDB" id="S9QFI2"/>
<proteinExistence type="predicted"/>
<dbReference type="STRING" id="1123237.Salmuc_04203"/>
<name>S9QFI2_9RHOB</name>
<dbReference type="Proteomes" id="UP000015347">
    <property type="component" value="Unassembled WGS sequence"/>
</dbReference>
<protein>
    <recommendedName>
        <fullName evidence="3">SnoaL-like domain-containing protein</fullName>
    </recommendedName>
</protein>
<evidence type="ECO:0008006" key="3">
    <source>
        <dbReference type="Google" id="ProtNLM"/>
    </source>
</evidence>